<comment type="caution">
    <text evidence="2">The sequence shown here is derived from an EMBL/GenBank/DDBJ whole genome shotgun (WGS) entry which is preliminary data.</text>
</comment>
<proteinExistence type="predicted"/>
<evidence type="ECO:0000313" key="3">
    <source>
        <dbReference type="Proteomes" id="UP001341840"/>
    </source>
</evidence>
<gene>
    <name evidence="2" type="ORF">PIB30_115968</name>
</gene>
<dbReference type="Proteomes" id="UP001341840">
    <property type="component" value="Unassembled WGS sequence"/>
</dbReference>
<feature type="non-terminal residue" evidence="2">
    <location>
        <position position="1"/>
    </location>
</feature>
<accession>A0ABU6Y1Q4</accession>
<name>A0ABU6Y1Q4_9FABA</name>
<sequence>CDGAEVPVEPLRTRVDPPGAPATASPTGEVRCAHEMTDYDTRMVLGKMVESRTRTQCGSDRTLETR</sequence>
<dbReference type="EMBL" id="JASCZI010226367">
    <property type="protein sequence ID" value="MED6203486.1"/>
    <property type="molecule type" value="Genomic_DNA"/>
</dbReference>
<reference evidence="2 3" key="1">
    <citation type="journal article" date="2023" name="Plants (Basel)">
        <title>Bridging the Gap: Combining Genomics and Transcriptomics Approaches to Understand Stylosanthes scabra, an Orphan Legume from the Brazilian Caatinga.</title>
        <authorList>
            <person name="Ferreira-Neto J.R.C."/>
            <person name="da Silva M.D."/>
            <person name="Binneck E."/>
            <person name="de Melo N.F."/>
            <person name="da Silva R.H."/>
            <person name="de Melo A.L.T.M."/>
            <person name="Pandolfi V."/>
            <person name="Bustamante F.O."/>
            <person name="Brasileiro-Vidal A.C."/>
            <person name="Benko-Iseppon A.M."/>
        </authorList>
    </citation>
    <scope>NUCLEOTIDE SEQUENCE [LARGE SCALE GENOMIC DNA]</scope>
    <source>
        <tissue evidence="2">Leaves</tissue>
    </source>
</reference>
<feature type="region of interest" description="Disordered" evidence="1">
    <location>
        <begin position="1"/>
        <end position="28"/>
    </location>
</feature>
<evidence type="ECO:0000256" key="1">
    <source>
        <dbReference type="SAM" id="MobiDB-lite"/>
    </source>
</evidence>
<keyword evidence="3" id="KW-1185">Reference proteome</keyword>
<organism evidence="2 3">
    <name type="scientific">Stylosanthes scabra</name>
    <dbReference type="NCBI Taxonomy" id="79078"/>
    <lineage>
        <taxon>Eukaryota</taxon>
        <taxon>Viridiplantae</taxon>
        <taxon>Streptophyta</taxon>
        <taxon>Embryophyta</taxon>
        <taxon>Tracheophyta</taxon>
        <taxon>Spermatophyta</taxon>
        <taxon>Magnoliopsida</taxon>
        <taxon>eudicotyledons</taxon>
        <taxon>Gunneridae</taxon>
        <taxon>Pentapetalae</taxon>
        <taxon>rosids</taxon>
        <taxon>fabids</taxon>
        <taxon>Fabales</taxon>
        <taxon>Fabaceae</taxon>
        <taxon>Papilionoideae</taxon>
        <taxon>50 kb inversion clade</taxon>
        <taxon>dalbergioids sensu lato</taxon>
        <taxon>Dalbergieae</taxon>
        <taxon>Pterocarpus clade</taxon>
        <taxon>Stylosanthes</taxon>
    </lineage>
</organism>
<evidence type="ECO:0000313" key="2">
    <source>
        <dbReference type="EMBL" id="MED6203486.1"/>
    </source>
</evidence>
<protein>
    <submittedName>
        <fullName evidence="2">Uncharacterized protein</fullName>
    </submittedName>
</protein>